<evidence type="ECO:0000313" key="2">
    <source>
        <dbReference type="Proteomes" id="UP001293791"/>
    </source>
</evidence>
<dbReference type="EMBL" id="JARGYT010000119">
    <property type="protein sequence ID" value="MDZ5762802.1"/>
    <property type="molecule type" value="Genomic_DNA"/>
</dbReference>
<evidence type="ECO:0008006" key="3">
    <source>
        <dbReference type="Google" id="ProtNLM"/>
    </source>
</evidence>
<dbReference type="RefSeq" id="WP_322498246.1">
    <property type="nucleotide sequence ID" value="NZ_JARGYT010000119.1"/>
</dbReference>
<comment type="caution">
    <text evidence="1">The sequence shown here is derived from an EMBL/GenBank/DDBJ whole genome shotgun (WGS) entry which is preliminary data.</text>
</comment>
<protein>
    <recommendedName>
        <fullName evidence="3">RES domain-containing protein</fullName>
    </recommendedName>
</protein>
<organism evidence="1 2">
    <name type="scientific">Candidatus Cyrtobacter comes</name>
    <dbReference type="NCBI Taxonomy" id="675776"/>
    <lineage>
        <taxon>Bacteria</taxon>
        <taxon>Pseudomonadati</taxon>
        <taxon>Pseudomonadota</taxon>
        <taxon>Alphaproteobacteria</taxon>
        <taxon>Rickettsiales</taxon>
        <taxon>Candidatus Midichloriaceae</taxon>
        <taxon>Candidatus Cyrtobacter</taxon>
    </lineage>
</organism>
<proteinExistence type="predicted"/>
<evidence type="ECO:0000313" key="1">
    <source>
        <dbReference type="EMBL" id="MDZ5762802.1"/>
    </source>
</evidence>
<keyword evidence="2" id="KW-1185">Reference proteome</keyword>
<gene>
    <name evidence="1" type="ORF">Cyrtocomes_01197</name>
</gene>
<sequence>MPNSKNIMNKSSITKTGVYSTFFTARYNTTTDSGEYAFHSAISKMLKKCVTNQGESPSGSATYKPFNPLYSTKSDHHTLIGFGTYKNPLTHDPRITSYYAYDYNEKHSNLVDFFHQAIRKCFGMNNHYDAPTTIVTDIQYHNNRKYIVTRMVMVQDEAEKLYSPYDILRRGLDADSQFTTCSIKGDNHYYGFVLYNEDGASCAYEANACYKDFNPLIDIESCINAYFGNMSDI</sequence>
<dbReference type="Proteomes" id="UP001293791">
    <property type="component" value="Unassembled WGS sequence"/>
</dbReference>
<reference evidence="1 2" key="1">
    <citation type="submission" date="2023-02" db="EMBL/GenBank/DDBJ databases">
        <title>Host association and intracellularity evolved multiple times independently in the Rickettsiales.</title>
        <authorList>
            <person name="Castelli M."/>
            <person name="Nardi T."/>
            <person name="Gammuto L."/>
            <person name="Bellinzona G."/>
            <person name="Sabaneyeva E."/>
            <person name="Potekhin A."/>
            <person name="Serra V."/>
            <person name="Petroni G."/>
            <person name="Sassera D."/>
        </authorList>
    </citation>
    <scope>NUCLEOTIDE SEQUENCE [LARGE SCALE GENOMIC DNA]</scope>
    <source>
        <strain evidence="1 2">BOD18</strain>
    </source>
</reference>
<name>A0ABU5L9R7_9RICK</name>
<accession>A0ABU5L9R7</accession>